<keyword evidence="4" id="KW-1185">Reference proteome</keyword>
<dbReference type="EMBL" id="PGCI01000006">
    <property type="protein sequence ID" value="PLW51242.1"/>
    <property type="molecule type" value="Genomic_DNA"/>
</dbReference>
<dbReference type="InterPro" id="IPR046670">
    <property type="entry name" value="DUF6540"/>
</dbReference>
<dbReference type="EMBL" id="PGCJ01000797">
    <property type="protein sequence ID" value="PLW20433.1"/>
    <property type="molecule type" value="Genomic_DNA"/>
</dbReference>
<dbReference type="AlphaFoldDB" id="A0A2N5VML9"/>
<evidence type="ECO:0000313" key="1">
    <source>
        <dbReference type="EMBL" id="PLW20433.1"/>
    </source>
</evidence>
<evidence type="ECO:0000313" key="4">
    <source>
        <dbReference type="Proteomes" id="UP000235388"/>
    </source>
</evidence>
<dbReference type="Pfam" id="PF20174">
    <property type="entry name" value="DUF6540"/>
    <property type="match status" value="1"/>
</dbReference>
<dbReference type="Proteomes" id="UP000235392">
    <property type="component" value="Unassembled WGS sequence"/>
</dbReference>
<accession>A0A2N5VML9</accession>
<gene>
    <name evidence="2" type="ORF">PCANC_06968</name>
    <name evidence="1" type="ORF">PCANC_08351</name>
    <name evidence="3" type="ORF">PCASD_00942</name>
</gene>
<evidence type="ECO:0000313" key="2">
    <source>
        <dbReference type="EMBL" id="PLW50608.1"/>
    </source>
</evidence>
<proteinExistence type="predicted"/>
<comment type="caution">
    <text evidence="3">The sequence shown here is derived from an EMBL/GenBank/DDBJ whole genome shotgun (WGS) entry which is preliminary data.</text>
</comment>
<evidence type="ECO:0000313" key="5">
    <source>
        <dbReference type="Proteomes" id="UP000235392"/>
    </source>
</evidence>
<reference evidence="4 5" key="1">
    <citation type="submission" date="2017-11" db="EMBL/GenBank/DDBJ databases">
        <title>De novo assembly and phasing of dikaryotic genomes from two isolates of Puccinia coronata f. sp. avenae, the causal agent of oat crown rust.</title>
        <authorList>
            <person name="Miller M.E."/>
            <person name="Zhang Y."/>
            <person name="Omidvar V."/>
            <person name="Sperschneider J."/>
            <person name="Schwessinger B."/>
            <person name="Raley C."/>
            <person name="Palmer J.M."/>
            <person name="Garnica D."/>
            <person name="Upadhyaya N."/>
            <person name="Rathjen J."/>
            <person name="Taylor J.M."/>
            <person name="Park R.F."/>
            <person name="Dodds P.N."/>
            <person name="Hirsch C.D."/>
            <person name="Kianian S.F."/>
            <person name="Figueroa M."/>
        </authorList>
    </citation>
    <scope>NUCLEOTIDE SEQUENCE [LARGE SCALE GENOMIC DNA]</scope>
    <source>
        <strain evidence="1">12NC29</strain>
        <strain evidence="3">12SD80</strain>
    </source>
</reference>
<dbReference type="Proteomes" id="UP000235388">
    <property type="component" value="Unassembled WGS sequence"/>
</dbReference>
<name>A0A2N5VML9_9BASI</name>
<sequence>MPIIGELVYPNIYATIHLRPGFRPIRFHWTIFIPHPNEGVHQSSSTGVKFHVIDSSREPFWTYEVDWNFNLRECLSVGAAVVIGRLRRPWGAREIHELLSTRVPTNVIPQIDIGREARFSCRVWVKEAIRVLDWHGVLQCDDVDELEYEINSFGERVVTFAEHGVFRGAEVYYSQFSR</sequence>
<organism evidence="3 5">
    <name type="scientific">Puccinia coronata f. sp. avenae</name>
    <dbReference type="NCBI Taxonomy" id="200324"/>
    <lineage>
        <taxon>Eukaryota</taxon>
        <taxon>Fungi</taxon>
        <taxon>Dikarya</taxon>
        <taxon>Basidiomycota</taxon>
        <taxon>Pucciniomycotina</taxon>
        <taxon>Pucciniomycetes</taxon>
        <taxon>Pucciniales</taxon>
        <taxon>Pucciniaceae</taxon>
        <taxon>Puccinia</taxon>
    </lineage>
</organism>
<dbReference type="OrthoDB" id="3016366at2759"/>
<evidence type="ECO:0000313" key="3">
    <source>
        <dbReference type="EMBL" id="PLW51242.1"/>
    </source>
</evidence>
<protein>
    <submittedName>
        <fullName evidence="3">Uncharacterized protein</fullName>
    </submittedName>
</protein>
<dbReference type="EMBL" id="PGCJ01000089">
    <property type="protein sequence ID" value="PLW50608.1"/>
    <property type="molecule type" value="Genomic_DNA"/>
</dbReference>